<dbReference type="Proteomes" id="UP000626148">
    <property type="component" value="Unassembled WGS sequence"/>
</dbReference>
<comment type="catalytic activity">
    <reaction evidence="7">
        <text>a UDP-3-O-[(3R)-3-hydroxyacyl]-alpha-D-glucosamine + a (3R)-hydroxyacyl-[ACP] = a UDP-2-N,3-O-bis[(3R)-3-hydroxyacyl]-alpha-D-glucosamine + holo-[ACP] + H(+)</text>
        <dbReference type="Rhea" id="RHEA:53836"/>
        <dbReference type="Rhea" id="RHEA-COMP:9685"/>
        <dbReference type="Rhea" id="RHEA-COMP:9945"/>
        <dbReference type="ChEBI" id="CHEBI:15378"/>
        <dbReference type="ChEBI" id="CHEBI:64479"/>
        <dbReference type="ChEBI" id="CHEBI:78827"/>
        <dbReference type="ChEBI" id="CHEBI:137740"/>
        <dbReference type="ChEBI" id="CHEBI:137748"/>
        <dbReference type="EC" id="2.3.1.191"/>
    </reaction>
</comment>
<feature type="active site" description="Proton acceptor" evidence="7">
    <location>
        <position position="242"/>
    </location>
</feature>
<organism evidence="10 11">
    <name type="scientific">Saccharospirillum salsuginis</name>
    <dbReference type="NCBI Taxonomy" id="418750"/>
    <lineage>
        <taxon>Bacteria</taxon>
        <taxon>Pseudomonadati</taxon>
        <taxon>Pseudomonadota</taxon>
        <taxon>Gammaproteobacteria</taxon>
        <taxon>Oceanospirillales</taxon>
        <taxon>Saccharospirillaceae</taxon>
        <taxon>Saccharospirillum</taxon>
    </lineage>
</organism>
<keyword evidence="5 7" id="KW-0443">Lipid metabolism</keyword>
<evidence type="ECO:0000256" key="5">
    <source>
        <dbReference type="ARBA" id="ARBA00023098"/>
    </source>
</evidence>
<dbReference type="Pfam" id="PF00132">
    <property type="entry name" value="Hexapep"/>
    <property type="match status" value="2"/>
</dbReference>
<dbReference type="Pfam" id="PF14602">
    <property type="entry name" value="Hexapep_2"/>
    <property type="match status" value="1"/>
</dbReference>
<dbReference type="PANTHER" id="PTHR43378:SF2">
    <property type="entry name" value="UDP-3-O-ACYLGLUCOSAMINE N-ACYLTRANSFERASE 1, MITOCHONDRIAL-RELATED"/>
    <property type="match status" value="1"/>
</dbReference>
<dbReference type="CDD" id="cd03352">
    <property type="entry name" value="LbH_LpxD"/>
    <property type="match status" value="1"/>
</dbReference>
<evidence type="ECO:0000256" key="3">
    <source>
        <dbReference type="ARBA" id="ARBA00022679"/>
    </source>
</evidence>
<evidence type="ECO:0000259" key="9">
    <source>
        <dbReference type="Pfam" id="PF04613"/>
    </source>
</evidence>
<keyword evidence="4 7" id="KW-0677">Repeat</keyword>
<evidence type="ECO:0000313" key="10">
    <source>
        <dbReference type="EMBL" id="GGX61579.1"/>
    </source>
</evidence>
<evidence type="ECO:0000256" key="2">
    <source>
        <dbReference type="ARBA" id="ARBA00022556"/>
    </source>
</evidence>
<dbReference type="GO" id="GO:0103118">
    <property type="term" value="F:UDP-3-O-[(3R)-3-hydroxyacyl]-glucosamine N-acyltransferase activity"/>
    <property type="evidence" value="ECO:0007669"/>
    <property type="project" value="UniProtKB-EC"/>
</dbReference>
<comment type="subunit">
    <text evidence="7">Homotrimer.</text>
</comment>
<dbReference type="GO" id="GO:0009245">
    <property type="term" value="P:lipid A biosynthetic process"/>
    <property type="evidence" value="ECO:0007669"/>
    <property type="project" value="UniProtKB-UniRule"/>
</dbReference>
<comment type="pathway">
    <text evidence="7">Bacterial outer membrane biogenesis; LPS lipid A biosynthesis.</text>
</comment>
<dbReference type="NCBIfam" id="NF002060">
    <property type="entry name" value="PRK00892.1"/>
    <property type="match status" value="1"/>
</dbReference>
<protein>
    <recommendedName>
        <fullName evidence="7">UDP-3-O-acylglucosamine N-acyltransferase</fullName>
        <ecNumber evidence="7">2.3.1.191</ecNumber>
    </recommendedName>
</protein>
<dbReference type="InterPro" id="IPR011004">
    <property type="entry name" value="Trimer_LpxA-like_sf"/>
</dbReference>
<gene>
    <name evidence="7 10" type="primary">lpxD</name>
    <name evidence="10" type="ORF">GCM10007392_31800</name>
</gene>
<evidence type="ECO:0000256" key="1">
    <source>
        <dbReference type="ARBA" id="ARBA00022516"/>
    </source>
</evidence>
<dbReference type="InterPro" id="IPR020573">
    <property type="entry name" value="UDP_GlcNAc_AcTrfase_non-rep"/>
</dbReference>
<name>A0A918KG56_9GAMM</name>
<feature type="coiled-coil region" evidence="8">
    <location>
        <begin position="319"/>
        <end position="346"/>
    </location>
</feature>
<keyword evidence="6 7" id="KW-0012">Acyltransferase</keyword>
<keyword evidence="3 7" id="KW-0808">Transferase</keyword>
<dbReference type="InterPro" id="IPR007691">
    <property type="entry name" value="LpxD"/>
</dbReference>
<reference evidence="10" key="1">
    <citation type="journal article" date="2014" name="Int. J. Syst. Evol. Microbiol.">
        <title>Complete genome sequence of Corynebacterium casei LMG S-19264T (=DSM 44701T), isolated from a smear-ripened cheese.</title>
        <authorList>
            <consortium name="US DOE Joint Genome Institute (JGI-PGF)"/>
            <person name="Walter F."/>
            <person name="Albersmeier A."/>
            <person name="Kalinowski J."/>
            <person name="Ruckert C."/>
        </authorList>
    </citation>
    <scope>NUCLEOTIDE SEQUENCE</scope>
    <source>
        <strain evidence="10">KCTC 22169</strain>
    </source>
</reference>
<evidence type="ECO:0000313" key="11">
    <source>
        <dbReference type="Proteomes" id="UP000626148"/>
    </source>
</evidence>
<comment type="caution">
    <text evidence="10">The sequence shown here is derived from an EMBL/GenBank/DDBJ whole genome shotgun (WGS) entry which is preliminary data.</text>
</comment>
<evidence type="ECO:0000256" key="6">
    <source>
        <dbReference type="ARBA" id="ARBA00023315"/>
    </source>
</evidence>
<dbReference type="RefSeq" id="WP_189610453.1">
    <property type="nucleotide sequence ID" value="NZ_BMXR01000008.1"/>
</dbReference>
<dbReference type="GO" id="GO:0016410">
    <property type="term" value="F:N-acyltransferase activity"/>
    <property type="evidence" value="ECO:0007669"/>
    <property type="project" value="InterPro"/>
</dbReference>
<comment type="function">
    <text evidence="7">Catalyzes the N-acylation of UDP-3-O-acylglucosamine using 3-hydroxyacyl-ACP as the acyl donor. Is involved in the biosynthesis of lipid A, a phosphorylated glycolipid that anchors the lipopolysaccharide to the outer membrane of the cell.</text>
</comment>
<dbReference type="HAMAP" id="MF_00523">
    <property type="entry name" value="LpxD"/>
    <property type="match status" value="1"/>
</dbReference>
<feature type="domain" description="UDP-3-O-[3-hydroxymyristoyl] glucosamine N-acyltransferase non-repeat region" evidence="9">
    <location>
        <begin position="25"/>
        <end position="91"/>
    </location>
</feature>
<dbReference type="Gene3D" id="2.160.10.10">
    <property type="entry name" value="Hexapeptide repeat proteins"/>
    <property type="match status" value="1"/>
</dbReference>
<evidence type="ECO:0000256" key="4">
    <source>
        <dbReference type="ARBA" id="ARBA00022737"/>
    </source>
</evidence>
<keyword evidence="11" id="KW-1185">Reference proteome</keyword>
<dbReference type="NCBIfam" id="TIGR01853">
    <property type="entry name" value="lipid_A_lpxD"/>
    <property type="match status" value="1"/>
</dbReference>
<keyword evidence="1 7" id="KW-0444">Lipid biosynthesis</keyword>
<dbReference type="Gene3D" id="3.40.1390.10">
    <property type="entry name" value="MurE/MurF, N-terminal domain"/>
    <property type="match status" value="1"/>
</dbReference>
<accession>A0A918KG56</accession>
<proteinExistence type="inferred from homology"/>
<evidence type="ECO:0000256" key="8">
    <source>
        <dbReference type="SAM" id="Coils"/>
    </source>
</evidence>
<dbReference type="GO" id="GO:0016020">
    <property type="term" value="C:membrane"/>
    <property type="evidence" value="ECO:0007669"/>
    <property type="project" value="GOC"/>
</dbReference>
<reference evidence="10" key="2">
    <citation type="submission" date="2020-09" db="EMBL/GenBank/DDBJ databases">
        <authorList>
            <person name="Sun Q."/>
            <person name="Kim S."/>
        </authorList>
    </citation>
    <scope>NUCLEOTIDE SEQUENCE</scope>
    <source>
        <strain evidence="10">KCTC 22169</strain>
    </source>
</reference>
<dbReference type="EC" id="2.3.1.191" evidence="7"/>
<dbReference type="SUPFAM" id="SSF51161">
    <property type="entry name" value="Trimeric LpxA-like enzymes"/>
    <property type="match status" value="1"/>
</dbReference>
<dbReference type="InterPro" id="IPR001451">
    <property type="entry name" value="Hexapep"/>
</dbReference>
<evidence type="ECO:0000256" key="7">
    <source>
        <dbReference type="HAMAP-Rule" id="MF_00523"/>
    </source>
</evidence>
<sequence length="352" mass="37164">MVTARELAQHLAADLAGNEAAWDQSLVKLAPLDKAGPDALSFLASNKYRRRLTSSQAGAILLKADQVEAAPSGAALLVVEDPYLAYARVSERFSRQPPPSGRIHPSAVVSEDARLGEQVTVEANAVIGAGCDIGDGCRIGPGCVLGDRVHLGRGTQLMANVTLYYDVILGADCLIQSGAVIGSDGFGYAPHTNGWAKIAQVGGVRIGDRVEIGANTTVDRGAIEDTVIEDDVIIDNLVQIAHNVVIRRGTAMASQVGISGSTDIGRNCTLGGQAGFAGHIKIADGSHFTGQAMVTKGTREGGLYSSGWPIQPSREWRRTVARLRQLENMEQRLKALEKASASKSSSEQEDPE</sequence>
<dbReference type="EMBL" id="BMXR01000008">
    <property type="protein sequence ID" value="GGX61579.1"/>
    <property type="molecule type" value="Genomic_DNA"/>
</dbReference>
<dbReference type="AlphaFoldDB" id="A0A918KG56"/>
<dbReference type="PANTHER" id="PTHR43378">
    <property type="entry name" value="UDP-3-O-ACYLGLUCOSAMINE N-ACYLTRANSFERASE"/>
    <property type="match status" value="1"/>
</dbReference>
<keyword evidence="8" id="KW-0175">Coiled coil</keyword>
<dbReference type="Pfam" id="PF04613">
    <property type="entry name" value="LpxD"/>
    <property type="match status" value="1"/>
</dbReference>
<keyword evidence="2 7" id="KW-0441">Lipid A biosynthesis</keyword>
<dbReference type="Gene3D" id="1.20.5.170">
    <property type="match status" value="1"/>
</dbReference>
<comment type="similarity">
    <text evidence="7">Belongs to the transferase hexapeptide repeat family. LpxD subfamily.</text>
</comment>